<dbReference type="Gene3D" id="1.10.287.950">
    <property type="entry name" value="Methyl-accepting chemotaxis protein"/>
    <property type="match status" value="1"/>
</dbReference>
<dbReference type="InterPro" id="IPR047347">
    <property type="entry name" value="YvaQ-like_sensor"/>
</dbReference>
<dbReference type="PANTHER" id="PTHR43531">
    <property type="entry name" value="PROTEIN ICFG"/>
    <property type="match status" value="1"/>
</dbReference>
<dbReference type="STRING" id="887062.HGR_16128"/>
<dbReference type="Pfam" id="PF12729">
    <property type="entry name" value="4HB_MCP_1"/>
    <property type="match status" value="1"/>
</dbReference>
<dbReference type="SMART" id="SM00304">
    <property type="entry name" value="HAMP"/>
    <property type="match status" value="1"/>
</dbReference>
<evidence type="ECO:0000259" key="6">
    <source>
        <dbReference type="PROSITE" id="PS50885"/>
    </source>
</evidence>
<dbReference type="SMART" id="SM00283">
    <property type="entry name" value="MA"/>
    <property type="match status" value="1"/>
</dbReference>
<dbReference type="InterPro" id="IPR003660">
    <property type="entry name" value="HAMP_dom"/>
</dbReference>
<dbReference type="FunFam" id="1.10.287.950:FF:000001">
    <property type="entry name" value="Methyl-accepting chemotaxis sensory transducer"/>
    <property type="match status" value="1"/>
</dbReference>
<keyword evidence="4" id="KW-0807">Transducer</keyword>
<dbReference type="eggNOG" id="COG0840">
    <property type="taxonomic scope" value="Bacteria"/>
</dbReference>
<dbReference type="GO" id="GO:0005886">
    <property type="term" value="C:plasma membrane"/>
    <property type="evidence" value="ECO:0007669"/>
    <property type="project" value="TreeGrafter"/>
</dbReference>
<comment type="similarity">
    <text evidence="3">Belongs to the methyl-accepting chemotaxis (MCP) protein family.</text>
</comment>
<evidence type="ECO:0000313" key="7">
    <source>
        <dbReference type="EMBL" id="EGI75467.1"/>
    </source>
</evidence>
<dbReference type="SUPFAM" id="SSF58104">
    <property type="entry name" value="Methyl-accepting chemotaxis protein (MCP) signaling domain"/>
    <property type="match status" value="1"/>
</dbReference>
<dbReference type="InterPro" id="IPR051310">
    <property type="entry name" value="MCP_chemotaxis"/>
</dbReference>
<gene>
    <name evidence="7" type="ORF">HGR_16128</name>
</gene>
<organism evidence="7 8">
    <name type="scientific">Hylemonella gracilis ATCC 19624</name>
    <dbReference type="NCBI Taxonomy" id="887062"/>
    <lineage>
        <taxon>Bacteria</taxon>
        <taxon>Pseudomonadati</taxon>
        <taxon>Pseudomonadota</taxon>
        <taxon>Betaproteobacteria</taxon>
        <taxon>Burkholderiales</taxon>
        <taxon>Comamonadaceae</taxon>
        <taxon>Hylemonella</taxon>
    </lineage>
</organism>
<feature type="non-terminal residue" evidence="7">
    <location>
        <position position="469"/>
    </location>
</feature>
<reference evidence="7 8" key="1">
    <citation type="journal article" date="2011" name="EMBO J.">
        <title>Structural diversity of bacterial flagellar motors.</title>
        <authorList>
            <person name="Chen S."/>
            <person name="Beeby M."/>
            <person name="Murphy G.E."/>
            <person name="Leadbetter J.R."/>
            <person name="Hendrixson D.R."/>
            <person name="Briegel A."/>
            <person name="Li Z."/>
            <person name="Shi J."/>
            <person name="Tocheva E.I."/>
            <person name="Muller A."/>
            <person name="Dobro M.J."/>
            <person name="Jensen G.J."/>
        </authorList>
    </citation>
    <scope>NUCLEOTIDE SEQUENCE [LARGE SCALE GENOMIC DNA]</scope>
    <source>
        <strain evidence="7 8">ATCC 19624</strain>
    </source>
</reference>
<dbReference type="PROSITE" id="PS50885">
    <property type="entry name" value="HAMP"/>
    <property type="match status" value="1"/>
</dbReference>
<evidence type="ECO:0000256" key="2">
    <source>
        <dbReference type="ARBA" id="ARBA00022481"/>
    </source>
</evidence>
<dbReference type="OrthoDB" id="5441488at2"/>
<name>F3KXN1_9BURK</name>
<dbReference type="GO" id="GO:0004888">
    <property type="term" value="F:transmembrane signaling receptor activity"/>
    <property type="evidence" value="ECO:0007669"/>
    <property type="project" value="InterPro"/>
</dbReference>
<sequence length="469" mass="50266">MKFLNNYSISTRLSSAFGLILILLALCASIGVWRLQELAHTAEVMGTTDNDRLRQVSTWRSAIELNWVRTRAALDETDPARIKGWQAEMDKTSALVTDVSKKAVAMLTSPEDKALVDEVFKARENYRDPRADALKRRLAGEDVSALVEQRLKPLSEVYIAALQRLEDRQLKLYDDKLEEAASEAELSRWIIVGSAVTAILLGIGAVMVLSRSIVPPLRLAVASTQAIAQGDLNRRIEAEGRDEVAQMLKALSEMQSSLSQIVQRVREGSESVSTASAEIAEGNQDLSARTESQASALQETAASMEELSSTVKQNADNARQANQLAQSASTVAVQGGEVVSQVVDTMKGISNSSKKIADIINVIDGIAFQTNILALNAAVEAARAGEQGRGFAVVASEVRNLAGRSADAAKEIKALITESVGRVDQGTSLVDQAGKTMNEVVASIRRVTDIMGEISAASSEQSAGVSQVG</sequence>
<dbReference type="GO" id="GO:0006935">
    <property type="term" value="P:chemotaxis"/>
    <property type="evidence" value="ECO:0007669"/>
    <property type="project" value="InterPro"/>
</dbReference>
<dbReference type="GO" id="GO:0007165">
    <property type="term" value="P:signal transduction"/>
    <property type="evidence" value="ECO:0007669"/>
    <property type="project" value="UniProtKB-KW"/>
</dbReference>
<comment type="caution">
    <text evidence="7">The sequence shown here is derived from an EMBL/GenBank/DDBJ whole genome shotgun (WGS) entry which is preliminary data.</text>
</comment>
<dbReference type="PRINTS" id="PR00260">
    <property type="entry name" value="CHEMTRNSDUCR"/>
</dbReference>
<dbReference type="Pfam" id="PF00015">
    <property type="entry name" value="MCPsignal"/>
    <property type="match status" value="1"/>
</dbReference>
<keyword evidence="8" id="KW-1185">Reference proteome</keyword>
<comment type="subcellular location">
    <subcellularLocation>
        <location evidence="1">Membrane</location>
    </subcellularLocation>
</comment>
<feature type="domain" description="HAMP" evidence="6">
    <location>
        <begin position="211"/>
        <end position="263"/>
    </location>
</feature>
<dbReference type="AlphaFoldDB" id="F3KXN1"/>
<feature type="domain" description="Methyl-accepting transducer" evidence="5">
    <location>
        <begin position="268"/>
        <end position="469"/>
    </location>
</feature>
<dbReference type="CDD" id="cd19411">
    <property type="entry name" value="MCP2201-like_sensor"/>
    <property type="match status" value="1"/>
</dbReference>
<proteinExistence type="inferred from homology"/>
<dbReference type="PROSITE" id="PS50111">
    <property type="entry name" value="CHEMOTAXIS_TRANSDUC_2"/>
    <property type="match status" value="1"/>
</dbReference>
<dbReference type="InterPro" id="IPR024478">
    <property type="entry name" value="HlyB_4HB_MCP"/>
</dbReference>
<evidence type="ECO:0000259" key="5">
    <source>
        <dbReference type="PROSITE" id="PS50111"/>
    </source>
</evidence>
<dbReference type="Proteomes" id="UP000016368">
    <property type="component" value="Unassembled WGS sequence"/>
</dbReference>
<dbReference type="EMBL" id="AEGR01000105">
    <property type="protein sequence ID" value="EGI75467.1"/>
    <property type="molecule type" value="Genomic_DNA"/>
</dbReference>
<keyword evidence="2" id="KW-0488">Methylation</keyword>
<evidence type="ECO:0000256" key="4">
    <source>
        <dbReference type="PROSITE-ProRule" id="PRU00284"/>
    </source>
</evidence>
<dbReference type="InterPro" id="IPR004090">
    <property type="entry name" value="Chemotax_Me-accpt_rcpt"/>
</dbReference>
<dbReference type="CDD" id="cd11386">
    <property type="entry name" value="MCP_signal"/>
    <property type="match status" value="1"/>
</dbReference>
<protein>
    <submittedName>
        <fullName evidence="7">Methyl-accepting chemotaxis sensory transducer</fullName>
    </submittedName>
</protein>
<evidence type="ECO:0000256" key="3">
    <source>
        <dbReference type="ARBA" id="ARBA00029447"/>
    </source>
</evidence>
<evidence type="ECO:0000313" key="8">
    <source>
        <dbReference type="Proteomes" id="UP000016368"/>
    </source>
</evidence>
<dbReference type="InterPro" id="IPR004089">
    <property type="entry name" value="MCPsignal_dom"/>
</dbReference>
<dbReference type="RefSeq" id="WP_006299380.1">
    <property type="nucleotide sequence ID" value="NZ_AEGR01000105.1"/>
</dbReference>
<accession>F3KXN1</accession>
<dbReference type="Pfam" id="PF00672">
    <property type="entry name" value="HAMP"/>
    <property type="match status" value="1"/>
</dbReference>
<evidence type="ECO:0000256" key="1">
    <source>
        <dbReference type="ARBA" id="ARBA00004370"/>
    </source>
</evidence>
<dbReference type="CDD" id="cd06225">
    <property type="entry name" value="HAMP"/>
    <property type="match status" value="1"/>
</dbReference>
<dbReference type="PANTHER" id="PTHR43531:SF14">
    <property type="entry name" value="METHYL-ACCEPTING CHEMOTAXIS PROTEIN I-RELATED"/>
    <property type="match status" value="1"/>
</dbReference>